<dbReference type="PANTHER" id="PTHR42940:SF8">
    <property type="entry name" value="VACUOLAR PROTEIN SORTING-ASSOCIATED PROTEIN 11"/>
    <property type="match status" value="1"/>
</dbReference>
<organism evidence="9 10">
    <name type="scientific">Fusarium euwallaceae</name>
    <dbReference type="NCBI Taxonomy" id="1147111"/>
    <lineage>
        <taxon>Eukaryota</taxon>
        <taxon>Fungi</taxon>
        <taxon>Dikarya</taxon>
        <taxon>Ascomycota</taxon>
        <taxon>Pezizomycotina</taxon>
        <taxon>Sordariomycetes</taxon>
        <taxon>Hypocreomycetidae</taxon>
        <taxon>Hypocreales</taxon>
        <taxon>Nectriaceae</taxon>
        <taxon>Fusarium</taxon>
        <taxon>Fusarium solani species complex</taxon>
    </lineage>
</organism>
<evidence type="ECO:0000256" key="1">
    <source>
        <dbReference type="ARBA" id="ARBA00001947"/>
    </source>
</evidence>
<dbReference type="InterPro" id="IPR011032">
    <property type="entry name" value="GroES-like_sf"/>
</dbReference>
<dbReference type="AlphaFoldDB" id="A0A430KWR5"/>
<dbReference type="Pfam" id="PF00107">
    <property type="entry name" value="ADH_zinc_N"/>
    <property type="match status" value="1"/>
</dbReference>
<evidence type="ECO:0000256" key="2">
    <source>
        <dbReference type="ARBA" id="ARBA00008072"/>
    </source>
</evidence>
<dbReference type="SUPFAM" id="SSF51735">
    <property type="entry name" value="NAD(P)-binding Rossmann-fold domains"/>
    <property type="match status" value="1"/>
</dbReference>
<evidence type="ECO:0000259" key="8">
    <source>
        <dbReference type="Pfam" id="PF08240"/>
    </source>
</evidence>
<dbReference type="InterPro" id="IPR036291">
    <property type="entry name" value="NAD(P)-bd_dom_sf"/>
</dbReference>
<feature type="non-terminal residue" evidence="9">
    <location>
        <position position="1"/>
    </location>
</feature>
<dbReference type="GO" id="GO:0046872">
    <property type="term" value="F:metal ion binding"/>
    <property type="evidence" value="ECO:0007669"/>
    <property type="project" value="UniProtKB-KW"/>
</dbReference>
<dbReference type="Pfam" id="PF08240">
    <property type="entry name" value="ADH_N"/>
    <property type="match status" value="1"/>
</dbReference>
<keyword evidence="5" id="KW-0560">Oxidoreductase</keyword>
<proteinExistence type="inferred from homology"/>
<feature type="domain" description="Alcohol dehydrogenase-like N-terminal" evidence="8">
    <location>
        <begin position="73"/>
        <end position="123"/>
    </location>
</feature>
<comment type="similarity">
    <text evidence="2">Belongs to the zinc-containing alcohol dehydrogenase family.</text>
</comment>
<feature type="domain" description="Alcohol dehydrogenase-like C-terminal" evidence="7">
    <location>
        <begin position="177"/>
        <end position="213"/>
    </location>
</feature>
<reference evidence="9 10" key="1">
    <citation type="submission" date="2017-06" db="EMBL/GenBank/DDBJ databases">
        <title>Comparative genomic analysis of Ambrosia Fusariam Clade fungi.</title>
        <authorList>
            <person name="Stajich J.E."/>
            <person name="Carrillo J."/>
            <person name="Kijimoto T."/>
            <person name="Eskalen A."/>
            <person name="O'Donnell K."/>
            <person name="Kasson M."/>
        </authorList>
    </citation>
    <scope>NUCLEOTIDE SEQUENCE [LARGE SCALE GENOMIC DNA]</scope>
    <source>
        <strain evidence="9 10">UCR1854</strain>
    </source>
</reference>
<evidence type="ECO:0000256" key="3">
    <source>
        <dbReference type="ARBA" id="ARBA00022723"/>
    </source>
</evidence>
<keyword evidence="10" id="KW-1185">Reference proteome</keyword>
<dbReference type="EMBL" id="MIKF01001519">
    <property type="protein sequence ID" value="RTE67918.1"/>
    <property type="molecule type" value="Genomic_DNA"/>
</dbReference>
<dbReference type="Gene3D" id="3.40.50.720">
    <property type="entry name" value="NAD(P)-binding Rossmann-like Domain"/>
    <property type="match status" value="1"/>
</dbReference>
<keyword evidence="4" id="KW-0862">Zinc</keyword>
<evidence type="ECO:0000256" key="6">
    <source>
        <dbReference type="SAM" id="MobiDB-lite"/>
    </source>
</evidence>
<protein>
    <submittedName>
        <fullName evidence="9">Uncharacterized protein</fullName>
    </submittedName>
</protein>
<dbReference type="Proteomes" id="UP000287124">
    <property type="component" value="Unassembled WGS sequence"/>
</dbReference>
<comment type="caution">
    <text evidence="9">The sequence shown here is derived from an EMBL/GenBank/DDBJ whole genome shotgun (WGS) entry which is preliminary data.</text>
</comment>
<comment type="cofactor">
    <cofactor evidence="1">
        <name>Zn(2+)</name>
        <dbReference type="ChEBI" id="CHEBI:29105"/>
    </cofactor>
</comment>
<evidence type="ECO:0000256" key="4">
    <source>
        <dbReference type="ARBA" id="ARBA00022833"/>
    </source>
</evidence>
<accession>A0A430KWR5</accession>
<dbReference type="PANTHER" id="PTHR42940">
    <property type="entry name" value="ALCOHOL DEHYDROGENASE 1-RELATED"/>
    <property type="match status" value="1"/>
</dbReference>
<dbReference type="GO" id="GO:0016491">
    <property type="term" value="F:oxidoreductase activity"/>
    <property type="evidence" value="ECO:0007669"/>
    <property type="project" value="UniProtKB-KW"/>
</dbReference>
<sequence>LTKRLAIASPSASMNAHPRGNSPPKSTKATMRAQQYVRMLASAAYQFSNTASRYDPADQKLHLNEVEIPKPNESEILVKVVGASLCHSDCLTFDPDLVMNKEVKVPTTIGHEATGIITEVGKQEYVVVDACSAVKLPASLDVASSAPLCCAGVTPYNAINQCQLTPGKWLAVIGAGGVGQMGIQYAKAMGLNVIAVDIDGGRLDAAKMAGADYHAVPLHR</sequence>
<feature type="region of interest" description="Disordered" evidence="6">
    <location>
        <begin position="1"/>
        <end position="29"/>
    </location>
</feature>
<dbReference type="Gene3D" id="3.90.180.10">
    <property type="entry name" value="Medium-chain alcohol dehydrogenases, catalytic domain"/>
    <property type="match status" value="2"/>
</dbReference>
<keyword evidence="3" id="KW-0479">Metal-binding</keyword>
<evidence type="ECO:0000313" key="9">
    <source>
        <dbReference type="EMBL" id="RTE67918.1"/>
    </source>
</evidence>
<dbReference type="InterPro" id="IPR013154">
    <property type="entry name" value="ADH-like_N"/>
</dbReference>
<evidence type="ECO:0000259" key="7">
    <source>
        <dbReference type="Pfam" id="PF00107"/>
    </source>
</evidence>
<evidence type="ECO:0000313" key="10">
    <source>
        <dbReference type="Proteomes" id="UP000287124"/>
    </source>
</evidence>
<evidence type="ECO:0000256" key="5">
    <source>
        <dbReference type="ARBA" id="ARBA00023002"/>
    </source>
</evidence>
<name>A0A430KWR5_9HYPO</name>
<dbReference type="SUPFAM" id="SSF50129">
    <property type="entry name" value="GroES-like"/>
    <property type="match status" value="1"/>
</dbReference>
<dbReference type="InterPro" id="IPR013149">
    <property type="entry name" value="ADH-like_C"/>
</dbReference>
<gene>
    <name evidence="9" type="ORF">BHE90_017707</name>
</gene>